<proteinExistence type="predicted"/>
<keyword evidence="4" id="KW-0378">Hydrolase</keyword>
<gene>
    <name evidence="4" type="ORF">SAMN05444280_1436</name>
</gene>
<dbReference type="SMART" id="SM00490">
    <property type="entry name" value="HELICc"/>
    <property type="match status" value="1"/>
</dbReference>
<feature type="compositionally biased region" description="Basic and acidic residues" evidence="2">
    <location>
        <begin position="1715"/>
        <end position="1730"/>
    </location>
</feature>
<dbReference type="Gene3D" id="3.40.50.300">
    <property type="entry name" value="P-loop containing nucleotide triphosphate hydrolases"/>
    <property type="match status" value="2"/>
</dbReference>
<keyword evidence="5" id="KW-1185">Reference proteome</keyword>
<protein>
    <submittedName>
        <fullName evidence="4">Helicase conserved C-terminal domain-containing protein</fullName>
    </submittedName>
</protein>
<dbReference type="PANTHER" id="PTHR41313:SF1">
    <property type="entry name" value="DNA METHYLASE ADENINE-SPECIFIC DOMAIN-CONTAINING PROTEIN"/>
    <property type="match status" value="1"/>
</dbReference>
<evidence type="ECO:0000313" key="5">
    <source>
        <dbReference type="Proteomes" id="UP000184050"/>
    </source>
</evidence>
<dbReference type="PANTHER" id="PTHR41313">
    <property type="entry name" value="ADENINE-SPECIFIC METHYLTRANSFERASE"/>
    <property type="match status" value="1"/>
</dbReference>
<dbReference type="Pfam" id="PF00271">
    <property type="entry name" value="Helicase_C"/>
    <property type="match status" value="1"/>
</dbReference>
<reference evidence="4 5" key="1">
    <citation type="submission" date="2016-11" db="EMBL/GenBank/DDBJ databases">
        <authorList>
            <person name="Jaros S."/>
            <person name="Januszkiewicz K."/>
            <person name="Wedrychowicz H."/>
        </authorList>
    </citation>
    <scope>NUCLEOTIDE SEQUENCE [LARGE SCALE GENOMIC DNA]</scope>
    <source>
        <strain evidence="4 5">DSM 27063</strain>
    </source>
</reference>
<sequence>MAYNKRQHLLDNTEVIRTLFHLEKETRQPSGEELAALRKFSGFGGLKCILNPVKDLSDAVRWTKSDLPLFPLVRELHKVIFENSTDRNQYRQYYNSLKNSVLSAFYTPPEIVTTLAGALKDAGITPGRFLDPSAGMGEFISSFNNQGNIEETVGYEKDLLTGKMLGYLYTGSTIKAEGFENIREDRNNYFDLAASNIPFGDVAVFDPVFHASTVIAEKMATGAIHNYFFLKAVKTLREGGILAFITSQGVMDSPKNQPVRNWLTGECSLVSAIRLPNNLFSDYAGTDVGSDLIILQKNGYKKRISDREEAFIHSRPLSTGIMVNDYFQDMQRIVHTKGFIDTDPYGKPAWIYEHEGGLKGIAGDMHKMLRNDLSHYLDIELFNRHSHKNHQKEAQPEQVQHTQSKQQGLSTQKNEPNNNPVQHVKPQPGGTQLSLFDLFEVSPANWQEKPPKENYESRPFEGELHHFLSDGSLVAVNGPQVGYLRDINSKGGIFHPLDIGQKQRGIIRSYIKTRDAYEQLYHFEATEKTENPELRKRLNSQYDAFIQKHGFLNAKDNLKAIKMDKSALSVLALERYINGKAEKADIFRTPVSFSNSNQAENTSPEEALALSLNRTGNVDLDFMARRTGLEASEIKEQLHGHIYFNPLEGAYETADKFLAGNVVQKAGLIKKYLKENDGNPAVVDNREISKAYNALQKAMPERIAFEQLDFNLGERWIPAGIYEKYASYLFDTDVKVHYLPNLDEFSVETDHYTAQIYDKFCVRSQSRSYNGMALLKNALLNTTPNITKTITVDDKEVKVRDSEAIQMAGSKIDEIREGFTEWLYGQSPEFKQRMAGLYNDKFNCFVRPEYNGSHQSFPGLDLKGLGITDLYDSQKDAIWMLKQNSGGICDHEVGAGKTLIMCCAAYEMKRLNIASKPMIIGLKANVHEIAETFRTAYPHAKILYPGKQDFTPQKRLKIFHDIKNNNWDAIILTHDQFQKIPQSPEMQQRILQEELDSVEENLEVLKNQGTNVSNAMLKGLLKRQANLEVKLKNIAFQIEQRTDDVVDFKQIGIDHLFVDESHKFKNLMFNTRHDRVAGLGNSQGSQRALNLLFAIRTIQANKGKDLGATFLSGTTISNSLTELYLLFKYLRPEAMARQDIHCFDAWAAIYTKKTADFEFSVTNQIVQKERFRYFIKVPELAAFYSEITDYRTAKDVGIDRPVMNEQLYNIPPTPDQEDFIQRLMAFAQNGDATILGRAPLSKREEKAKMLIATDYARKMSLDMRMISSHYEDHIDNKASHCAANIARYYQQYQQQKGTQFVFSDLGTYKPGEWSVYSEIKRKLQEDHGIPVHEVRFMQEAKNDKARKEIIKWMNSGQVRVLFGSTDMLGTGVNAQKRAVAIHHLDIPWRPSDLEQRNGRAVRKGNEIAKAFAGNKLDTFIYAVEKSLDSYKFNLLANKQLFIRQLKSNNMGTRTIDEGAMDENSGMNFSEYVAILSGNTELLEKAKLEKKITAMESERKAFYRSRSSSEYKLDEIQHTMSHNNTAIKEMNADWQFLQKRLQKDKNGNLLNPIHLGELNTSAYEIVGTKLNQINDAINTKGEYRKIGELYGFRLLVKSELSAKDGSFFSDDNYINNRFFIQGQSGIKYTYNNGRIARDPKLASMNFLNALHKIPELIENHQMQNEKLRKDIPVLQEVVNGKWRKEDELNKLKTELSVLERKIKVSLERQSQPQESNLEKAEKENEMIEVKESRNLYQPKGCSL</sequence>
<dbReference type="STRING" id="1168035.SAMN05444280_1436"/>
<dbReference type="SUPFAM" id="SSF52540">
    <property type="entry name" value="P-loop containing nucleoside triphosphate hydrolases"/>
    <property type="match status" value="2"/>
</dbReference>
<dbReference type="SUPFAM" id="SSF53335">
    <property type="entry name" value="S-adenosyl-L-methionine-dependent methyltransferases"/>
    <property type="match status" value="1"/>
</dbReference>
<feature type="coiled-coil region" evidence="1">
    <location>
        <begin position="988"/>
        <end position="1015"/>
    </location>
</feature>
<keyword evidence="4" id="KW-0067">ATP-binding</keyword>
<feature type="region of interest" description="Disordered" evidence="2">
    <location>
        <begin position="1707"/>
        <end position="1730"/>
    </location>
</feature>
<feature type="domain" description="Helicase C-terminal" evidence="3">
    <location>
        <begin position="1284"/>
        <end position="1438"/>
    </location>
</feature>
<dbReference type="PROSITE" id="PS51194">
    <property type="entry name" value="HELICASE_CTER"/>
    <property type="match status" value="1"/>
</dbReference>
<dbReference type="PRINTS" id="PR00507">
    <property type="entry name" value="N12N6MTFRASE"/>
</dbReference>
<keyword evidence="1" id="KW-0175">Coiled coil</keyword>
<dbReference type="InterPro" id="IPR052933">
    <property type="entry name" value="DNA_Protect_Modify"/>
</dbReference>
<name>A0A1M6NJS1_9BACT</name>
<keyword evidence="4" id="KW-0347">Helicase</keyword>
<evidence type="ECO:0000259" key="3">
    <source>
        <dbReference type="PROSITE" id="PS51194"/>
    </source>
</evidence>
<evidence type="ECO:0000256" key="1">
    <source>
        <dbReference type="SAM" id="Coils"/>
    </source>
</evidence>
<dbReference type="RefSeq" id="WP_083578346.1">
    <property type="nucleotide sequence ID" value="NZ_FQZE01000043.1"/>
</dbReference>
<dbReference type="Proteomes" id="UP000184050">
    <property type="component" value="Unassembled WGS sequence"/>
</dbReference>
<dbReference type="InterPro" id="IPR027417">
    <property type="entry name" value="P-loop_NTPase"/>
</dbReference>
<dbReference type="GO" id="GO:0004386">
    <property type="term" value="F:helicase activity"/>
    <property type="evidence" value="ECO:0007669"/>
    <property type="project" value="UniProtKB-KW"/>
</dbReference>
<dbReference type="InterPro" id="IPR001650">
    <property type="entry name" value="Helicase_C-like"/>
</dbReference>
<keyword evidence="4" id="KW-0547">Nucleotide-binding</keyword>
<evidence type="ECO:0000313" key="4">
    <source>
        <dbReference type="EMBL" id="SHJ95919.1"/>
    </source>
</evidence>
<dbReference type="InterPro" id="IPR029063">
    <property type="entry name" value="SAM-dependent_MTases_sf"/>
</dbReference>
<organism evidence="4 5">
    <name type="scientific">Tangfeifania diversioriginum</name>
    <dbReference type="NCBI Taxonomy" id="1168035"/>
    <lineage>
        <taxon>Bacteria</taxon>
        <taxon>Pseudomonadati</taxon>
        <taxon>Bacteroidota</taxon>
        <taxon>Bacteroidia</taxon>
        <taxon>Marinilabiliales</taxon>
        <taxon>Prolixibacteraceae</taxon>
        <taxon>Tangfeifania</taxon>
    </lineage>
</organism>
<dbReference type="EMBL" id="FQZE01000043">
    <property type="protein sequence ID" value="SHJ95919.1"/>
    <property type="molecule type" value="Genomic_DNA"/>
</dbReference>
<feature type="region of interest" description="Disordered" evidence="2">
    <location>
        <begin position="387"/>
        <end position="429"/>
    </location>
</feature>
<evidence type="ECO:0000256" key="2">
    <source>
        <dbReference type="SAM" id="MobiDB-lite"/>
    </source>
</evidence>
<dbReference type="Gene3D" id="3.40.50.150">
    <property type="entry name" value="Vaccinia Virus protein VP39"/>
    <property type="match status" value="1"/>
</dbReference>
<feature type="compositionally biased region" description="Polar residues" evidence="2">
    <location>
        <begin position="397"/>
        <end position="421"/>
    </location>
</feature>
<dbReference type="OrthoDB" id="9815272at2"/>
<accession>A0A1M6NJS1</accession>